<dbReference type="RefSeq" id="WP_328776933.1">
    <property type="nucleotide sequence ID" value="NZ_CP108057.1"/>
</dbReference>
<evidence type="ECO:0000313" key="1">
    <source>
        <dbReference type="EMBL" id="WUO49864.1"/>
    </source>
</evidence>
<dbReference type="EMBL" id="CP108057">
    <property type="protein sequence ID" value="WUO49864.1"/>
    <property type="molecule type" value="Genomic_DNA"/>
</dbReference>
<accession>A0ABZ1RTM6</accession>
<organism evidence="1 2">
    <name type="scientific">Streptomyces goshikiensis</name>
    <dbReference type="NCBI Taxonomy" id="1942"/>
    <lineage>
        <taxon>Bacteria</taxon>
        <taxon>Bacillati</taxon>
        <taxon>Actinomycetota</taxon>
        <taxon>Actinomycetes</taxon>
        <taxon>Kitasatosporales</taxon>
        <taxon>Streptomycetaceae</taxon>
        <taxon>Streptomyces</taxon>
    </lineage>
</organism>
<name>A0ABZ1RTM6_9ACTN</name>
<protein>
    <submittedName>
        <fullName evidence="1">Helix-turn-helix transcriptional regulator</fullName>
    </submittedName>
</protein>
<proteinExistence type="predicted"/>
<keyword evidence="2" id="KW-1185">Reference proteome</keyword>
<dbReference type="Gene3D" id="1.10.260.40">
    <property type="entry name" value="lambda repressor-like DNA-binding domains"/>
    <property type="match status" value="1"/>
</dbReference>
<evidence type="ECO:0000313" key="2">
    <source>
        <dbReference type="Proteomes" id="UP001432075"/>
    </source>
</evidence>
<dbReference type="Proteomes" id="UP001432075">
    <property type="component" value="Chromosome"/>
</dbReference>
<dbReference type="InterPro" id="IPR010982">
    <property type="entry name" value="Lambda_DNA-bd_dom_sf"/>
</dbReference>
<reference evidence="1" key="1">
    <citation type="submission" date="2022-10" db="EMBL/GenBank/DDBJ databases">
        <title>The complete genomes of actinobacterial strains from the NBC collection.</title>
        <authorList>
            <person name="Joergensen T.S."/>
            <person name="Alvarez Arevalo M."/>
            <person name="Sterndorff E.B."/>
            <person name="Faurdal D."/>
            <person name="Vuksanovic O."/>
            <person name="Mourched A.-S."/>
            <person name="Charusanti P."/>
            <person name="Shaw S."/>
            <person name="Blin K."/>
            <person name="Weber T."/>
        </authorList>
    </citation>
    <scope>NUCLEOTIDE SEQUENCE</scope>
    <source>
        <strain evidence="1">NBC_00283</strain>
    </source>
</reference>
<gene>
    <name evidence="1" type="ORF">OHU17_30755</name>
</gene>
<sequence length="203" mass="21197">MIESVPSLAVTLAQIRALAEERQLTAAEMLDVEDLAARTGVPPEVVAGLLRGEDAAEAAPGETARRRAAFLCARSRDAAGHPYRAADIAEAIGAAPRVITDLVAGRAGNQPSEAELLRIAAFFGRDPGFLTDTPAQAVSRALQPVLRSLDHVSGGDMMAELVGRYGLVSLSTRNTTPGKPLTRTQETLLLGMITGILSSEGAS</sequence>